<evidence type="ECO:0000256" key="1">
    <source>
        <dbReference type="SAM" id="Phobius"/>
    </source>
</evidence>
<gene>
    <name evidence="2" type="ORF">GH811_04560</name>
</gene>
<accession>A0ABR6YUW8</accession>
<dbReference type="EMBL" id="WJBE01000003">
    <property type="protein sequence ID" value="MBC3898885.1"/>
    <property type="molecule type" value="Genomic_DNA"/>
</dbReference>
<dbReference type="InterPro" id="IPR023813">
    <property type="entry name" value="HsmA-like"/>
</dbReference>
<name>A0ABR6YUW8_9FIRM</name>
<keyword evidence="1" id="KW-0472">Membrane</keyword>
<dbReference type="Proteomes" id="UP000622405">
    <property type="component" value="Unassembled WGS sequence"/>
</dbReference>
<evidence type="ECO:0000313" key="3">
    <source>
        <dbReference type="Proteomes" id="UP000622405"/>
    </source>
</evidence>
<feature type="transmembrane region" description="Helical" evidence="1">
    <location>
        <begin position="99"/>
        <end position="120"/>
    </location>
</feature>
<organism evidence="2 3">
    <name type="scientific">Acetobacterium malicum</name>
    <dbReference type="NCBI Taxonomy" id="52692"/>
    <lineage>
        <taxon>Bacteria</taxon>
        <taxon>Bacillati</taxon>
        <taxon>Bacillota</taxon>
        <taxon>Clostridia</taxon>
        <taxon>Eubacteriales</taxon>
        <taxon>Eubacteriaceae</taxon>
        <taxon>Acetobacterium</taxon>
    </lineage>
</organism>
<keyword evidence="1" id="KW-0812">Transmembrane</keyword>
<feature type="transmembrane region" description="Helical" evidence="1">
    <location>
        <begin position="66"/>
        <end position="87"/>
    </location>
</feature>
<proteinExistence type="predicted"/>
<keyword evidence="1" id="KW-1133">Transmembrane helix</keyword>
<feature type="transmembrane region" description="Helical" evidence="1">
    <location>
        <begin position="34"/>
        <end position="54"/>
    </location>
</feature>
<feature type="transmembrane region" description="Helical" evidence="1">
    <location>
        <begin position="6"/>
        <end position="22"/>
    </location>
</feature>
<evidence type="ECO:0000313" key="2">
    <source>
        <dbReference type="EMBL" id="MBC3898885.1"/>
    </source>
</evidence>
<sequence>MLIYAIISINLALVFYTIGVWSEKIQGQLKPWHLVVFYIGLVCDTTGTILMSKIASSGSFLNFHGITGMLAIVLMLFHAVWASVVLFKGDEQAKANFHKLSLVVWLIWLIPFVSGAIFGVTI</sequence>
<dbReference type="NCBIfam" id="TIGR03987">
    <property type="entry name" value="HsmA family protein"/>
    <property type="match status" value="1"/>
</dbReference>
<reference evidence="2 3" key="1">
    <citation type="journal article" date="2020" name="mSystems">
        <title>Defining Genomic and Predicted Metabolic Features of the Acetobacterium Genus.</title>
        <authorList>
            <person name="Ross D.E."/>
            <person name="Marshall C.W."/>
            <person name="Gulliver D."/>
            <person name="May H.D."/>
            <person name="Norman R.S."/>
        </authorList>
    </citation>
    <scope>NUCLEOTIDE SEQUENCE [LARGE SCALE GENOMIC DNA]</scope>
    <source>
        <strain evidence="2 3">DSM 4132</strain>
    </source>
</reference>
<dbReference type="RefSeq" id="WP_186893483.1">
    <property type="nucleotide sequence ID" value="NZ_WJBE01000003.1"/>
</dbReference>
<comment type="caution">
    <text evidence="2">The sequence shown here is derived from an EMBL/GenBank/DDBJ whole genome shotgun (WGS) entry which is preliminary data.</text>
</comment>
<keyword evidence="3" id="KW-1185">Reference proteome</keyword>
<protein>
    <submittedName>
        <fullName evidence="2">TIGR03987 family protein</fullName>
    </submittedName>
</protein>